<organism evidence="1 2">
    <name type="scientific">Diploptera punctata</name>
    <name type="common">Pacific beetle cockroach</name>
    <dbReference type="NCBI Taxonomy" id="6984"/>
    <lineage>
        <taxon>Eukaryota</taxon>
        <taxon>Metazoa</taxon>
        <taxon>Ecdysozoa</taxon>
        <taxon>Arthropoda</taxon>
        <taxon>Hexapoda</taxon>
        <taxon>Insecta</taxon>
        <taxon>Pterygota</taxon>
        <taxon>Neoptera</taxon>
        <taxon>Polyneoptera</taxon>
        <taxon>Dictyoptera</taxon>
        <taxon>Blattodea</taxon>
        <taxon>Blaberoidea</taxon>
        <taxon>Blaberidae</taxon>
        <taxon>Diplopterinae</taxon>
        <taxon>Diploptera</taxon>
    </lineage>
</organism>
<dbReference type="AlphaFoldDB" id="A0AAD7ZNA6"/>
<reference evidence="1" key="1">
    <citation type="journal article" date="2023" name="IScience">
        <title>Live-bearing cockroach genome reveals convergent evolutionary mechanisms linked to viviparity in insects and beyond.</title>
        <authorList>
            <person name="Fouks B."/>
            <person name="Harrison M.C."/>
            <person name="Mikhailova A.A."/>
            <person name="Marchal E."/>
            <person name="English S."/>
            <person name="Carruthers M."/>
            <person name="Jennings E.C."/>
            <person name="Chiamaka E.L."/>
            <person name="Frigard R.A."/>
            <person name="Pippel M."/>
            <person name="Attardo G.M."/>
            <person name="Benoit J.B."/>
            <person name="Bornberg-Bauer E."/>
            <person name="Tobe S.S."/>
        </authorList>
    </citation>
    <scope>NUCLEOTIDE SEQUENCE</scope>
    <source>
        <strain evidence="1">Stay&amp;Tobe</strain>
    </source>
</reference>
<evidence type="ECO:0000313" key="1">
    <source>
        <dbReference type="EMBL" id="KAJ9582908.1"/>
    </source>
</evidence>
<proteinExistence type="predicted"/>
<accession>A0AAD7ZNA6</accession>
<gene>
    <name evidence="1" type="ORF">L9F63_022744</name>
</gene>
<dbReference type="EMBL" id="JASPKZ010007715">
    <property type="protein sequence ID" value="KAJ9582908.1"/>
    <property type="molecule type" value="Genomic_DNA"/>
</dbReference>
<name>A0AAD7ZNA6_DIPPU</name>
<keyword evidence="2" id="KW-1185">Reference proteome</keyword>
<reference evidence="1" key="2">
    <citation type="submission" date="2023-05" db="EMBL/GenBank/DDBJ databases">
        <authorList>
            <person name="Fouks B."/>
        </authorList>
    </citation>
    <scope>NUCLEOTIDE SEQUENCE</scope>
    <source>
        <strain evidence="1">Stay&amp;Tobe</strain>
        <tissue evidence="1">Testes</tissue>
    </source>
</reference>
<evidence type="ECO:0000313" key="2">
    <source>
        <dbReference type="Proteomes" id="UP001233999"/>
    </source>
</evidence>
<feature type="non-terminal residue" evidence="1">
    <location>
        <position position="1"/>
    </location>
</feature>
<protein>
    <submittedName>
        <fullName evidence="1">Uncharacterized protein</fullName>
    </submittedName>
</protein>
<dbReference type="Proteomes" id="UP001233999">
    <property type="component" value="Unassembled WGS sequence"/>
</dbReference>
<feature type="non-terminal residue" evidence="1">
    <location>
        <position position="137"/>
    </location>
</feature>
<comment type="caution">
    <text evidence="1">The sequence shown here is derived from an EMBL/GenBank/DDBJ whole genome shotgun (WGS) entry which is preliminary data.</text>
</comment>
<sequence length="137" mass="15523">KLLSQVLHQWCVWWWGHEGSHTVGGHPPSHGTRRCCVHAVRYATSPGSPATRLRIRRPRRCRHTPYPSPPPPSASSDVSLNKIYTCFRVFWGLKESLCSSDTSPATYSGTVHMIKRKNYYMKLLVLLVSSQFATTIT</sequence>